<sequence>MDNTCNRLYCFSQTALAASPATTPGLKKREQEAYRPNTVETKYTDTAPIARPSVFGLNRIALNIAADSQQSKPRIDFFSKIAFLVNLSDMPIPFMKKLKENPDFIPYIAVEGDEMLGGFPFNWHVTRATEWIQANLEIKLNDFKKDKGRWGVAREVQVSVGESGWNVAWL</sequence>
<dbReference type="KEGG" id="pll:I858_011290"/>
<gene>
    <name evidence="1" type="ORF">I858_011290</name>
</gene>
<organism evidence="1 2">
    <name type="scientific">Planococcus versutus</name>
    <dbReference type="NCBI Taxonomy" id="1302659"/>
    <lineage>
        <taxon>Bacteria</taxon>
        <taxon>Bacillati</taxon>
        <taxon>Bacillota</taxon>
        <taxon>Bacilli</taxon>
        <taxon>Bacillales</taxon>
        <taxon>Caryophanaceae</taxon>
        <taxon>Planococcus</taxon>
    </lineage>
</organism>
<dbReference type="AlphaFoldDB" id="A0A1B1S345"/>
<evidence type="ECO:0000313" key="2">
    <source>
        <dbReference type="Proteomes" id="UP000053354"/>
    </source>
</evidence>
<dbReference type="EMBL" id="CP016540">
    <property type="protein sequence ID" value="ANU27569.2"/>
    <property type="molecule type" value="Genomic_DNA"/>
</dbReference>
<keyword evidence="2" id="KW-1185">Reference proteome</keyword>
<proteinExistence type="predicted"/>
<dbReference type="Proteomes" id="UP000053354">
    <property type="component" value="Chromosome"/>
</dbReference>
<accession>A0A1B1S345</accession>
<protein>
    <submittedName>
        <fullName evidence="1">Uncharacterized protein</fullName>
    </submittedName>
</protein>
<name>A0A1B1S345_9BACL</name>
<evidence type="ECO:0000313" key="1">
    <source>
        <dbReference type="EMBL" id="ANU27569.2"/>
    </source>
</evidence>
<reference evidence="1" key="1">
    <citation type="submission" date="2016-10" db="EMBL/GenBank/DDBJ databases">
        <authorList>
            <person name="See-Too W.S."/>
        </authorList>
    </citation>
    <scope>NUCLEOTIDE SEQUENCE</scope>
    <source>
        <strain evidence="1">L10.15</strain>
    </source>
</reference>